<feature type="chain" id="PRO_5039016233" evidence="1">
    <location>
        <begin position="25"/>
        <end position="260"/>
    </location>
</feature>
<comment type="caution">
    <text evidence="2">The sequence shown here is derived from an EMBL/GenBank/DDBJ whole genome shotgun (WGS) entry which is preliminary data.</text>
</comment>
<dbReference type="RefSeq" id="WP_147254503.1">
    <property type="nucleotide sequence ID" value="NZ_VIWU01000001.1"/>
</dbReference>
<evidence type="ECO:0000313" key="2">
    <source>
        <dbReference type="EMBL" id="TWF75272.1"/>
    </source>
</evidence>
<name>A0A561SKD7_9PSEU</name>
<dbReference type="AlphaFoldDB" id="A0A561SKD7"/>
<gene>
    <name evidence="2" type="ORF">FHX44_111156</name>
</gene>
<keyword evidence="1" id="KW-0732">Signal</keyword>
<evidence type="ECO:0000313" key="3">
    <source>
        <dbReference type="Proteomes" id="UP000321261"/>
    </source>
</evidence>
<feature type="signal peptide" evidence="1">
    <location>
        <begin position="1"/>
        <end position="24"/>
    </location>
</feature>
<organism evidence="2 3">
    <name type="scientific">Pseudonocardia hierapolitana</name>
    <dbReference type="NCBI Taxonomy" id="1128676"/>
    <lineage>
        <taxon>Bacteria</taxon>
        <taxon>Bacillati</taxon>
        <taxon>Actinomycetota</taxon>
        <taxon>Actinomycetes</taxon>
        <taxon>Pseudonocardiales</taxon>
        <taxon>Pseudonocardiaceae</taxon>
        <taxon>Pseudonocardia</taxon>
    </lineage>
</organism>
<sequence length="260" mass="27521">MPRAWGSSVLVVLAAIAAVGCAPALPPLTAGGATPRPTTAAPVQLERAAPTATAPVALDGPIGPTGLFEPAAWPRACAVLDDTGLRTVLPGTGRIARKPRAGEMTVFGVGRASTVQVPEASCDIGVELPDKDFDPAGGYNEYALTVEIRIAGTPEMVAQNRRDPSGDERPTVLDGTSCLSRSSAQELTCTTSRVEFSVRRGSIGIPNPIDREAVIRYVHDGRTEVFRRDGGVPEVERRNRYETEVVLPEFARVILRNLGS</sequence>
<accession>A0A561SKD7</accession>
<reference evidence="2 3" key="1">
    <citation type="submission" date="2019-06" db="EMBL/GenBank/DDBJ databases">
        <title>Sequencing the genomes of 1000 actinobacteria strains.</title>
        <authorList>
            <person name="Klenk H.-P."/>
        </authorList>
    </citation>
    <scope>NUCLEOTIDE SEQUENCE [LARGE SCALE GENOMIC DNA]</scope>
    <source>
        <strain evidence="2 3">DSM 45671</strain>
    </source>
</reference>
<dbReference type="PROSITE" id="PS51257">
    <property type="entry name" value="PROKAR_LIPOPROTEIN"/>
    <property type="match status" value="1"/>
</dbReference>
<dbReference type="EMBL" id="VIWU01000001">
    <property type="protein sequence ID" value="TWF75272.1"/>
    <property type="molecule type" value="Genomic_DNA"/>
</dbReference>
<proteinExistence type="predicted"/>
<keyword evidence="3" id="KW-1185">Reference proteome</keyword>
<protein>
    <submittedName>
        <fullName evidence="2">Uncharacterized protein</fullName>
    </submittedName>
</protein>
<evidence type="ECO:0000256" key="1">
    <source>
        <dbReference type="SAM" id="SignalP"/>
    </source>
</evidence>
<dbReference type="Proteomes" id="UP000321261">
    <property type="component" value="Unassembled WGS sequence"/>
</dbReference>